<reference evidence="4 5" key="1">
    <citation type="submission" date="2024-04" db="EMBL/GenBank/DDBJ databases">
        <title>Novel species of the genus Ideonella isolated from streams.</title>
        <authorList>
            <person name="Lu H."/>
        </authorList>
    </citation>
    <scope>NUCLEOTIDE SEQUENCE [LARGE SCALE GENOMIC DNA]</scope>
    <source>
        <strain evidence="4 5">BYS139W</strain>
    </source>
</reference>
<gene>
    <name evidence="4" type="ORF">AACH11_22655</name>
</gene>
<comment type="caution">
    <text evidence="4">The sequence shown here is derived from an EMBL/GenBank/DDBJ whole genome shotgun (WGS) entry which is preliminary data.</text>
</comment>
<dbReference type="RefSeq" id="WP_341376559.1">
    <property type="nucleotide sequence ID" value="NZ_JBBUTF010000030.1"/>
</dbReference>
<evidence type="ECO:0000313" key="5">
    <source>
        <dbReference type="Proteomes" id="UP001368500"/>
    </source>
</evidence>
<protein>
    <submittedName>
        <fullName evidence="4">Esterase-like activity of phytase family protein</fullName>
    </submittedName>
</protein>
<dbReference type="InterPro" id="IPR027372">
    <property type="entry name" value="Phytase-like_dom"/>
</dbReference>
<feature type="signal peptide" evidence="1">
    <location>
        <begin position="1"/>
        <end position="23"/>
    </location>
</feature>
<organism evidence="4 5">
    <name type="scientific">Pseudaquabacterium rugosum</name>
    <dbReference type="NCBI Taxonomy" id="2984194"/>
    <lineage>
        <taxon>Bacteria</taxon>
        <taxon>Pseudomonadati</taxon>
        <taxon>Pseudomonadota</taxon>
        <taxon>Betaproteobacteria</taxon>
        <taxon>Burkholderiales</taxon>
        <taxon>Sphaerotilaceae</taxon>
        <taxon>Pseudaquabacterium</taxon>
    </lineage>
</organism>
<accession>A0ABU9BGC8</accession>
<name>A0ABU9BGC8_9BURK</name>
<evidence type="ECO:0000313" key="4">
    <source>
        <dbReference type="EMBL" id="MEK8028771.1"/>
    </source>
</evidence>
<feature type="chain" id="PRO_5046120380" evidence="1">
    <location>
        <begin position="24"/>
        <end position="452"/>
    </location>
</feature>
<feature type="domain" description="Ice-binding protein C-terminal" evidence="2">
    <location>
        <begin position="426"/>
        <end position="451"/>
    </location>
</feature>
<dbReference type="InterPro" id="IPR013424">
    <property type="entry name" value="Ice-binding_C"/>
</dbReference>
<evidence type="ECO:0000259" key="2">
    <source>
        <dbReference type="Pfam" id="PF07589"/>
    </source>
</evidence>
<evidence type="ECO:0000256" key="1">
    <source>
        <dbReference type="SAM" id="SignalP"/>
    </source>
</evidence>
<dbReference type="NCBIfam" id="TIGR02595">
    <property type="entry name" value="PEP_CTERM"/>
    <property type="match status" value="1"/>
</dbReference>
<dbReference type="PANTHER" id="PTHR37957">
    <property type="entry name" value="BLR7070 PROTEIN"/>
    <property type="match status" value="1"/>
</dbReference>
<dbReference type="Pfam" id="PF07589">
    <property type="entry name" value="PEP-CTERM"/>
    <property type="match status" value="1"/>
</dbReference>
<evidence type="ECO:0000259" key="3">
    <source>
        <dbReference type="Pfam" id="PF13449"/>
    </source>
</evidence>
<feature type="domain" description="Phytase-like" evidence="3">
    <location>
        <begin position="66"/>
        <end position="403"/>
    </location>
</feature>
<keyword evidence="1" id="KW-0732">Signal</keyword>
<sequence length="452" mass="46916">MKMTRWKATACAAAMLAAGAAQAAGASLSGWALMPAATFSDGPTSGQFAFSNAASPANDPPWIGLQPVQGFSGVLAGAAGSWQMLVDNGFGSKANSADALLRMYAVQVDWAAHTVGAADFSTGTALGGFTAASRLQLSDPNGVLQAMGLNPVYAGATYPGSSIAVDSRITSGKLLTGADLDVESVRRDAQGNLWFGEEFGPFLVKADANGVVQNIYRTPNVLGLDANPYVQSPSNTIGTGAVNLPGSGGFEGMALNASGTTLHTLLERPLTSDTDPKRLLVQSFDLATESWTGDWFGYRLEAAGTNIGDMTAIDDQRFIVIERNGGTATNGATPFKKLFLVDSSQLDADGYARKTELVDLMNLADPLDLDGDGSTTFTFPYVTIENVAVIDANTLLVVNDNNFPGGGGRALTSDSTEFLRISLTSAVPEPSSYALMGAGLALLGGLARRRKA</sequence>
<proteinExistence type="predicted"/>
<dbReference type="EMBL" id="JBBUTF010000030">
    <property type="protein sequence ID" value="MEK8028771.1"/>
    <property type="molecule type" value="Genomic_DNA"/>
</dbReference>
<keyword evidence="5" id="KW-1185">Reference proteome</keyword>
<dbReference type="Pfam" id="PF13449">
    <property type="entry name" value="Phytase-like"/>
    <property type="match status" value="1"/>
</dbReference>
<dbReference type="PANTHER" id="PTHR37957:SF1">
    <property type="entry name" value="PHYTASE-LIKE DOMAIN-CONTAINING PROTEIN"/>
    <property type="match status" value="1"/>
</dbReference>
<dbReference type="Proteomes" id="UP001368500">
    <property type="component" value="Unassembled WGS sequence"/>
</dbReference>